<dbReference type="Gene3D" id="3.30.160.60">
    <property type="entry name" value="Classic Zinc Finger"/>
    <property type="match status" value="1"/>
</dbReference>
<keyword evidence="1" id="KW-0479">Metal-binding</keyword>
<comment type="caution">
    <text evidence="4">The sequence shown here is derived from an EMBL/GenBank/DDBJ whole genome shotgun (WGS) entry which is preliminary data.</text>
</comment>
<keyword evidence="1" id="KW-0862">Zinc</keyword>
<evidence type="ECO:0000313" key="4">
    <source>
        <dbReference type="EMBL" id="KAJ8298533.1"/>
    </source>
</evidence>
<dbReference type="SUPFAM" id="SSF53067">
    <property type="entry name" value="Actin-like ATPase domain"/>
    <property type="match status" value="1"/>
</dbReference>
<reference evidence="4 5" key="1">
    <citation type="submission" date="2022-12" db="EMBL/GenBank/DDBJ databases">
        <title>Chromosome-level genome of Tegillarca granosa.</title>
        <authorList>
            <person name="Kim J."/>
        </authorList>
    </citation>
    <scope>NUCLEOTIDE SEQUENCE [LARGE SCALE GENOMIC DNA]</scope>
    <source>
        <strain evidence="4">Teg-2019</strain>
        <tissue evidence="4">Adductor muscle</tissue>
    </source>
</reference>
<dbReference type="Pfam" id="PF00643">
    <property type="entry name" value="zf-B_box"/>
    <property type="match status" value="1"/>
</dbReference>
<dbReference type="CDD" id="cd19756">
    <property type="entry name" value="Bbox2"/>
    <property type="match status" value="1"/>
</dbReference>
<evidence type="ECO:0000259" key="3">
    <source>
        <dbReference type="PROSITE" id="PS50119"/>
    </source>
</evidence>
<evidence type="ECO:0000256" key="2">
    <source>
        <dbReference type="SAM" id="Coils"/>
    </source>
</evidence>
<dbReference type="InterPro" id="IPR000315">
    <property type="entry name" value="Znf_B-box"/>
</dbReference>
<dbReference type="EMBL" id="JARBDR010000923">
    <property type="protein sequence ID" value="KAJ8298533.1"/>
    <property type="molecule type" value="Genomic_DNA"/>
</dbReference>
<keyword evidence="2" id="KW-0175">Coiled coil</keyword>
<proteinExistence type="predicted"/>
<dbReference type="Gene3D" id="3.30.420.40">
    <property type="match status" value="1"/>
</dbReference>
<keyword evidence="5" id="KW-1185">Reference proteome</keyword>
<dbReference type="PANTHER" id="PTHR14187:SF5">
    <property type="entry name" value="HEAT SHOCK 70 KDA PROTEIN 12A"/>
    <property type="match status" value="1"/>
</dbReference>
<gene>
    <name evidence="4" type="ORF">KUTeg_025064</name>
</gene>
<dbReference type="InterPro" id="IPR043129">
    <property type="entry name" value="ATPase_NBD"/>
</dbReference>
<sequence length="582" mass="66819">MDTSMAQLALNNEKEWNYCDFCENTNDPNWKCIICDVVLCENCRLNHTTARKTKLHKIISYQERNNKVYLSSNLYCKIHPGNKIILCCEECDIPICDDCVDSHSTSHKLIKIKTFVRRKRKFLVTEARSNVKSIEQNYVENCMGNLTTLDKQAIEEAIQNDKICDRFTDDCVSTLKDVSNSIKTKIKNRQENMRKRIEIRREIINEKMEKIKDNLINYEWELRLNDYYVAQHANENMTKMEIKIPEEFETAQEIDTDQENIEVEILQTFLQKCSHLSKTSISMNKRNVIVAGLHLGTNMQQLFIALKLKGCDIAGDLAKWVITVPSSANKTANNLIKEAAKRAGIQNDVIVVTEAEAASCCCREAPFSTLGGNELSFMAFMPGSKQLILHTDKVLRNGRHKIISTEDISHVSGVLQNFENCLQDVFGEKQVCFFQRTKKNEYHEMMEEFKTKIPSVKYDGDRMIKIHVEPSLYKEFLKLKGNMTHISSEPIQFKSSQVGLFVKPSTFKTFFDDMITHIVKKVITIEEKIKFKFIILVGEMAESEILQRKLRSAVPSFTVLVPPDPKMAILTGAVLYGQTAEI</sequence>
<keyword evidence="1" id="KW-0863">Zinc-finger</keyword>
<evidence type="ECO:0000313" key="5">
    <source>
        <dbReference type="Proteomes" id="UP001217089"/>
    </source>
</evidence>
<feature type="coiled-coil region" evidence="2">
    <location>
        <begin position="187"/>
        <end position="221"/>
    </location>
</feature>
<protein>
    <recommendedName>
        <fullName evidence="3">B box-type domain-containing protein</fullName>
    </recommendedName>
</protein>
<dbReference type="SMART" id="SM00336">
    <property type="entry name" value="BBOX"/>
    <property type="match status" value="2"/>
</dbReference>
<accession>A0ABQ9DZ78</accession>
<organism evidence="4 5">
    <name type="scientific">Tegillarca granosa</name>
    <name type="common">Malaysian cockle</name>
    <name type="synonym">Anadara granosa</name>
    <dbReference type="NCBI Taxonomy" id="220873"/>
    <lineage>
        <taxon>Eukaryota</taxon>
        <taxon>Metazoa</taxon>
        <taxon>Spiralia</taxon>
        <taxon>Lophotrochozoa</taxon>
        <taxon>Mollusca</taxon>
        <taxon>Bivalvia</taxon>
        <taxon>Autobranchia</taxon>
        <taxon>Pteriomorphia</taxon>
        <taxon>Arcoida</taxon>
        <taxon>Arcoidea</taxon>
        <taxon>Arcidae</taxon>
        <taxon>Tegillarca</taxon>
    </lineage>
</organism>
<dbReference type="PANTHER" id="PTHR14187">
    <property type="entry name" value="ALPHA KINASE/ELONGATION FACTOR 2 KINASE"/>
    <property type="match status" value="1"/>
</dbReference>
<dbReference type="SUPFAM" id="SSF57845">
    <property type="entry name" value="B-box zinc-binding domain"/>
    <property type="match status" value="1"/>
</dbReference>
<dbReference type="Proteomes" id="UP001217089">
    <property type="component" value="Unassembled WGS sequence"/>
</dbReference>
<evidence type="ECO:0000256" key="1">
    <source>
        <dbReference type="PROSITE-ProRule" id="PRU00024"/>
    </source>
</evidence>
<feature type="domain" description="B box-type" evidence="3">
    <location>
        <begin position="71"/>
        <end position="112"/>
    </location>
</feature>
<name>A0ABQ9DZ78_TEGGR</name>
<dbReference type="PROSITE" id="PS50119">
    <property type="entry name" value="ZF_BBOX"/>
    <property type="match status" value="1"/>
</dbReference>